<dbReference type="EMBL" id="CP015961">
    <property type="protein sequence ID" value="ANI92117.1"/>
    <property type="molecule type" value="Genomic_DNA"/>
</dbReference>
<dbReference type="EC" id="2.1.2.10" evidence="2"/>
<evidence type="ECO:0000313" key="11">
    <source>
        <dbReference type="Proteomes" id="UP000186104"/>
    </source>
</evidence>
<dbReference type="SUPFAM" id="SSF103025">
    <property type="entry name" value="Folate-binding domain"/>
    <property type="match status" value="1"/>
</dbReference>
<name>A0A173LLD6_9ACTN</name>
<dbReference type="GO" id="GO:0005829">
    <property type="term" value="C:cytosol"/>
    <property type="evidence" value="ECO:0007669"/>
    <property type="project" value="TreeGrafter"/>
</dbReference>
<dbReference type="InterPro" id="IPR029043">
    <property type="entry name" value="GcvT/YgfZ_C"/>
</dbReference>
<keyword evidence="4 10" id="KW-0808">Transferase</keyword>
<dbReference type="Proteomes" id="UP000186104">
    <property type="component" value="Chromosome"/>
</dbReference>
<dbReference type="PANTHER" id="PTHR43757:SF2">
    <property type="entry name" value="AMINOMETHYLTRANSFERASE, MITOCHONDRIAL"/>
    <property type="match status" value="1"/>
</dbReference>
<evidence type="ECO:0000313" key="10">
    <source>
        <dbReference type="EMBL" id="ANI92117.1"/>
    </source>
</evidence>
<evidence type="ECO:0000256" key="7">
    <source>
        <dbReference type="PIRSR" id="PIRSR006487-1"/>
    </source>
</evidence>
<dbReference type="PIRSF" id="PIRSF006487">
    <property type="entry name" value="GcvT"/>
    <property type="match status" value="1"/>
</dbReference>
<dbReference type="Pfam" id="PF08669">
    <property type="entry name" value="GCV_T_C"/>
    <property type="match status" value="1"/>
</dbReference>
<dbReference type="NCBIfam" id="TIGR00528">
    <property type="entry name" value="gcvT"/>
    <property type="match status" value="1"/>
</dbReference>
<dbReference type="GO" id="GO:0032259">
    <property type="term" value="P:methylation"/>
    <property type="evidence" value="ECO:0007669"/>
    <property type="project" value="UniProtKB-KW"/>
</dbReference>
<comment type="similarity">
    <text evidence="1">Belongs to the GcvT family.</text>
</comment>
<organism evidence="10 11">
    <name type="scientific">Dietzia timorensis</name>
    <dbReference type="NCBI Taxonomy" id="499555"/>
    <lineage>
        <taxon>Bacteria</taxon>
        <taxon>Bacillati</taxon>
        <taxon>Actinomycetota</taxon>
        <taxon>Actinomycetes</taxon>
        <taxon>Mycobacteriales</taxon>
        <taxon>Dietziaceae</taxon>
        <taxon>Dietzia</taxon>
    </lineage>
</organism>
<protein>
    <recommendedName>
        <fullName evidence="2">aminomethyltransferase</fullName>
        <ecNumber evidence="2">2.1.2.10</ecNumber>
    </recommendedName>
    <alternativeName>
        <fullName evidence="5">Glycine cleavage system T protein</fullName>
    </alternativeName>
</protein>
<keyword evidence="3" id="KW-0032">Aminotransferase</keyword>
<dbReference type="AlphaFoldDB" id="A0A173LLD6"/>
<evidence type="ECO:0000256" key="1">
    <source>
        <dbReference type="ARBA" id="ARBA00008609"/>
    </source>
</evidence>
<dbReference type="OrthoDB" id="9774591at2"/>
<dbReference type="InterPro" id="IPR013977">
    <property type="entry name" value="GcvT_C"/>
</dbReference>
<evidence type="ECO:0000256" key="4">
    <source>
        <dbReference type="ARBA" id="ARBA00022679"/>
    </source>
</evidence>
<dbReference type="KEGG" id="dtm:BJL86_1335"/>
<dbReference type="STRING" id="499555.BJL86_1335"/>
<dbReference type="InterPro" id="IPR028896">
    <property type="entry name" value="GcvT/YgfZ/DmdA"/>
</dbReference>
<evidence type="ECO:0000256" key="3">
    <source>
        <dbReference type="ARBA" id="ARBA00022576"/>
    </source>
</evidence>
<dbReference type="GO" id="GO:0006546">
    <property type="term" value="P:glycine catabolic process"/>
    <property type="evidence" value="ECO:0007669"/>
    <property type="project" value="InterPro"/>
</dbReference>
<dbReference type="NCBIfam" id="NF001567">
    <property type="entry name" value="PRK00389.1"/>
    <property type="match status" value="1"/>
</dbReference>
<dbReference type="GO" id="GO:0008483">
    <property type="term" value="F:transaminase activity"/>
    <property type="evidence" value="ECO:0007669"/>
    <property type="project" value="UniProtKB-KW"/>
</dbReference>
<proteinExistence type="inferred from homology"/>
<sequence>MAGDSSAGELTLGPVHAEHERAGATFAPFGGWSMPVSYAGTVSEHNATRNAVGLFDVSHLGKALISGPGAAAFVNTCLANDLDKIGSGQAQYTFCLDESGGVVDDLIQYRVSDEEIFLIPNAANTAEVVGRLQAAAAERAPELKITDEHRSRAVFAVQGPKSAEVLESLGLPTDLDYMQFLDSEFEGSPVRVCRTGYTGEQGFELLPLWDEAATLWRALEEKVTEREGALAGLGARDSLRLEAGYPLHGHELTMDINPVQARGSWAIGFDKPQFWGRDAVRAEKENGPSRRLYALKVTGRGVLRAEQDIYSDGTKIGVTSSGTFSPTLGTGIALGFVDVASGVKKNETVTVDVRGRQVECELLLPGLVANHTR</sequence>
<keyword evidence="10" id="KW-0489">Methyltransferase</keyword>
<comment type="catalytic activity">
    <reaction evidence="6">
        <text>N(6)-[(R)-S(8)-aminomethyldihydrolipoyl]-L-lysyl-[protein] + (6S)-5,6,7,8-tetrahydrofolate = N(6)-[(R)-dihydrolipoyl]-L-lysyl-[protein] + (6R)-5,10-methylene-5,6,7,8-tetrahydrofolate + NH4(+)</text>
        <dbReference type="Rhea" id="RHEA:16945"/>
        <dbReference type="Rhea" id="RHEA-COMP:10475"/>
        <dbReference type="Rhea" id="RHEA-COMP:10492"/>
        <dbReference type="ChEBI" id="CHEBI:15636"/>
        <dbReference type="ChEBI" id="CHEBI:28938"/>
        <dbReference type="ChEBI" id="CHEBI:57453"/>
        <dbReference type="ChEBI" id="CHEBI:83100"/>
        <dbReference type="ChEBI" id="CHEBI:83143"/>
        <dbReference type="EC" id="2.1.2.10"/>
    </reaction>
</comment>
<evidence type="ECO:0000256" key="6">
    <source>
        <dbReference type="ARBA" id="ARBA00047665"/>
    </source>
</evidence>
<keyword evidence="11" id="KW-1185">Reference proteome</keyword>
<gene>
    <name evidence="10" type="ORF">BJL86_1335</name>
</gene>
<dbReference type="Gene3D" id="3.30.1360.120">
    <property type="entry name" value="Probable tRNA modification gtpase trme, domain 1"/>
    <property type="match status" value="1"/>
</dbReference>
<accession>A0A173LLD6</accession>
<evidence type="ECO:0000259" key="9">
    <source>
        <dbReference type="Pfam" id="PF08669"/>
    </source>
</evidence>
<dbReference type="GO" id="GO:0005960">
    <property type="term" value="C:glycine cleavage complex"/>
    <property type="evidence" value="ECO:0007669"/>
    <property type="project" value="InterPro"/>
</dbReference>
<evidence type="ECO:0000256" key="5">
    <source>
        <dbReference type="ARBA" id="ARBA00031395"/>
    </source>
</evidence>
<dbReference type="RefSeq" id="WP_067473261.1">
    <property type="nucleotide sequence ID" value="NZ_CP015961.1"/>
</dbReference>
<dbReference type="InterPro" id="IPR006223">
    <property type="entry name" value="GcvT"/>
</dbReference>
<reference evidence="10 11" key="1">
    <citation type="submission" date="2016-06" db="EMBL/GenBank/DDBJ databases">
        <title>Complete genome sequence of a saline-alkali tolerant type strain Dietzia timorensis ID05-A0528T.</title>
        <authorList>
            <person name="Wu X."/>
        </authorList>
    </citation>
    <scope>NUCLEOTIDE SEQUENCE [LARGE SCALE GENOMIC DNA]</scope>
    <source>
        <strain evidence="10 11">ID05-A0528</strain>
    </source>
</reference>
<dbReference type="GO" id="GO:0004047">
    <property type="term" value="F:aminomethyltransferase activity"/>
    <property type="evidence" value="ECO:0007669"/>
    <property type="project" value="UniProtKB-EC"/>
</dbReference>
<feature type="domain" description="GCVT N-terminal" evidence="8">
    <location>
        <begin position="16"/>
        <end position="271"/>
    </location>
</feature>
<evidence type="ECO:0000259" key="8">
    <source>
        <dbReference type="Pfam" id="PF01571"/>
    </source>
</evidence>
<feature type="binding site" evidence="7">
    <location>
        <position position="204"/>
    </location>
    <ligand>
        <name>substrate</name>
    </ligand>
</feature>
<evidence type="ECO:0000256" key="2">
    <source>
        <dbReference type="ARBA" id="ARBA00012616"/>
    </source>
</evidence>
<feature type="domain" description="Aminomethyltransferase C-terminal" evidence="9">
    <location>
        <begin position="290"/>
        <end position="364"/>
    </location>
</feature>
<dbReference type="InterPro" id="IPR027266">
    <property type="entry name" value="TrmE/GcvT-like"/>
</dbReference>
<dbReference type="InterPro" id="IPR006222">
    <property type="entry name" value="GCVT_N"/>
</dbReference>
<dbReference type="PANTHER" id="PTHR43757">
    <property type="entry name" value="AMINOMETHYLTRANSFERASE"/>
    <property type="match status" value="1"/>
</dbReference>
<dbReference type="Pfam" id="PF01571">
    <property type="entry name" value="GCV_T"/>
    <property type="match status" value="1"/>
</dbReference>
<dbReference type="GO" id="GO:0008168">
    <property type="term" value="F:methyltransferase activity"/>
    <property type="evidence" value="ECO:0007669"/>
    <property type="project" value="UniProtKB-KW"/>
</dbReference>
<dbReference type="SUPFAM" id="SSF101790">
    <property type="entry name" value="Aminomethyltransferase beta-barrel domain"/>
    <property type="match status" value="1"/>
</dbReference>